<evidence type="ECO:0000256" key="1">
    <source>
        <dbReference type="SAM" id="MobiDB-lite"/>
    </source>
</evidence>
<keyword evidence="3" id="KW-1185">Reference proteome</keyword>
<feature type="region of interest" description="Disordered" evidence="1">
    <location>
        <begin position="1"/>
        <end position="23"/>
    </location>
</feature>
<evidence type="ECO:0000313" key="2">
    <source>
        <dbReference type="EMBL" id="CAK7231879.1"/>
    </source>
</evidence>
<dbReference type="Proteomes" id="UP001642406">
    <property type="component" value="Unassembled WGS sequence"/>
</dbReference>
<dbReference type="EMBL" id="CAWUHC010000098">
    <property type="protein sequence ID" value="CAK7231879.1"/>
    <property type="molecule type" value="Genomic_DNA"/>
</dbReference>
<organism evidence="2 3">
    <name type="scientific">Sporothrix bragantina</name>
    <dbReference type="NCBI Taxonomy" id="671064"/>
    <lineage>
        <taxon>Eukaryota</taxon>
        <taxon>Fungi</taxon>
        <taxon>Dikarya</taxon>
        <taxon>Ascomycota</taxon>
        <taxon>Pezizomycotina</taxon>
        <taxon>Sordariomycetes</taxon>
        <taxon>Sordariomycetidae</taxon>
        <taxon>Ophiostomatales</taxon>
        <taxon>Ophiostomataceae</taxon>
        <taxon>Sporothrix</taxon>
    </lineage>
</organism>
<accession>A0ABP0CIE8</accession>
<reference evidence="2 3" key="1">
    <citation type="submission" date="2024-01" db="EMBL/GenBank/DDBJ databases">
        <authorList>
            <person name="Allen C."/>
            <person name="Tagirdzhanova G."/>
        </authorList>
    </citation>
    <scope>NUCLEOTIDE SEQUENCE [LARGE SCALE GENOMIC DNA]</scope>
</reference>
<comment type="caution">
    <text evidence="2">The sequence shown here is derived from an EMBL/GenBank/DDBJ whole genome shotgun (WGS) entry which is preliminary data.</text>
</comment>
<feature type="compositionally biased region" description="Polar residues" evidence="1">
    <location>
        <begin position="1"/>
        <end position="10"/>
    </location>
</feature>
<proteinExistence type="predicted"/>
<evidence type="ECO:0000313" key="3">
    <source>
        <dbReference type="Proteomes" id="UP001642406"/>
    </source>
</evidence>
<protein>
    <submittedName>
        <fullName evidence="2">Uncharacterized protein</fullName>
    </submittedName>
</protein>
<gene>
    <name evidence="2" type="ORF">SBRCBS47491_008079</name>
</gene>
<name>A0ABP0CIE8_9PEZI</name>
<sequence length="203" mass="22802">MSTQAWQNPKTAKAPTKPQTSDFLPSRLLRKPANFNWHNLDTEDDQQFFKGRSGIRLLSSDKARRLIVEPQMLDKQDAISGEITVLEKCCGEMKGIYAVVATKKAVHIKFFKTYLSGHISNNAAQRIADKAQNQIAYIADDFSNYDMVMAALAPLKLENVSICTYPQNSSAPPNVRGTVILQEPILERNMPELYVEGELVSWV</sequence>